<comment type="caution">
    <text evidence="4">The sequence shown here is derived from an EMBL/GenBank/DDBJ whole genome shotgun (WGS) entry which is preliminary data.</text>
</comment>
<dbReference type="Gene3D" id="2.30.110.10">
    <property type="entry name" value="Electron Transport, Fmn-binding Protein, Chain A"/>
    <property type="match status" value="1"/>
</dbReference>
<sequence length="138" mass="14989">MPTTDLLTLGDEEFVSLTTFRRSGEGVATPVWVARDGDALVVITGDGSGKVKRLRREPRVVLRACDRQGRVSPDAPEAEGRGEVVHDLGSQARPRRALAAKYGLQWRLVGLLGAAGRVGRLLGRPARERVILRIRGTV</sequence>
<proteinExistence type="predicted"/>
<name>A0ABP9BTB8_9PSEU</name>
<dbReference type="Proteomes" id="UP001500928">
    <property type="component" value="Unassembled WGS sequence"/>
</dbReference>
<evidence type="ECO:0000313" key="5">
    <source>
        <dbReference type="Proteomes" id="UP001500928"/>
    </source>
</evidence>
<dbReference type="PANTHER" id="PTHR35176:SF11">
    <property type="entry name" value="PYRIDOXAMINE 5'-PHOSPHATE OXIDASE FAMILY PROTEIN"/>
    <property type="match status" value="1"/>
</dbReference>
<dbReference type="SUPFAM" id="SSF50475">
    <property type="entry name" value="FMN-binding split barrel"/>
    <property type="match status" value="1"/>
</dbReference>
<dbReference type="InterPro" id="IPR012349">
    <property type="entry name" value="Split_barrel_FMN-bd"/>
</dbReference>
<dbReference type="RefSeq" id="WP_345419118.1">
    <property type="nucleotide sequence ID" value="NZ_BAABHO010000034.1"/>
</dbReference>
<evidence type="ECO:0000259" key="3">
    <source>
        <dbReference type="Pfam" id="PF01243"/>
    </source>
</evidence>
<evidence type="ECO:0000256" key="2">
    <source>
        <dbReference type="SAM" id="MobiDB-lite"/>
    </source>
</evidence>
<protein>
    <recommendedName>
        <fullName evidence="3">Pyridoxamine 5'-phosphate oxidase N-terminal domain-containing protein</fullName>
    </recommendedName>
</protein>
<dbReference type="InterPro" id="IPR052019">
    <property type="entry name" value="F420H2_bilvrd_red/Heme_oxyg"/>
</dbReference>
<evidence type="ECO:0000313" key="4">
    <source>
        <dbReference type="EMBL" id="GAA4798995.1"/>
    </source>
</evidence>
<feature type="region of interest" description="Disordered" evidence="2">
    <location>
        <begin position="67"/>
        <end position="87"/>
    </location>
</feature>
<organism evidence="4 5">
    <name type="scientific">Actinomycetospora chlora</name>
    <dbReference type="NCBI Taxonomy" id="663608"/>
    <lineage>
        <taxon>Bacteria</taxon>
        <taxon>Bacillati</taxon>
        <taxon>Actinomycetota</taxon>
        <taxon>Actinomycetes</taxon>
        <taxon>Pseudonocardiales</taxon>
        <taxon>Pseudonocardiaceae</taxon>
        <taxon>Actinomycetospora</taxon>
    </lineage>
</organism>
<feature type="domain" description="Pyridoxamine 5'-phosphate oxidase N-terminal" evidence="3">
    <location>
        <begin position="11"/>
        <end position="103"/>
    </location>
</feature>
<dbReference type="EMBL" id="BAABHO010000034">
    <property type="protein sequence ID" value="GAA4798995.1"/>
    <property type="molecule type" value="Genomic_DNA"/>
</dbReference>
<dbReference type="Pfam" id="PF01243">
    <property type="entry name" value="PNPOx_N"/>
    <property type="match status" value="1"/>
</dbReference>
<gene>
    <name evidence="4" type="ORF">GCM10023200_39830</name>
</gene>
<keyword evidence="1" id="KW-0560">Oxidoreductase</keyword>
<dbReference type="InterPro" id="IPR011576">
    <property type="entry name" value="Pyridox_Oxase_N"/>
</dbReference>
<dbReference type="NCBIfam" id="TIGR03666">
    <property type="entry name" value="Rv2061_F420"/>
    <property type="match status" value="1"/>
</dbReference>
<accession>A0ABP9BTB8</accession>
<reference evidence="5" key="1">
    <citation type="journal article" date="2019" name="Int. J. Syst. Evol. Microbiol.">
        <title>The Global Catalogue of Microorganisms (GCM) 10K type strain sequencing project: providing services to taxonomists for standard genome sequencing and annotation.</title>
        <authorList>
            <consortium name="The Broad Institute Genomics Platform"/>
            <consortium name="The Broad Institute Genome Sequencing Center for Infectious Disease"/>
            <person name="Wu L."/>
            <person name="Ma J."/>
        </authorList>
    </citation>
    <scope>NUCLEOTIDE SEQUENCE [LARGE SCALE GENOMIC DNA]</scope>
    <source>
        <strain evidence="5">JCM 17979</strain>
    </source>
</reference>
<keyword evidence="5" id="KW-1185">Reference proteome</keyword>
<evidence type="ECO:0000256" key="1">
    <source>
        <dbReference type="ARBA" id="ARBA00023002"/>
    </source>
</evidence>
<dbReference type="InterPro" id="IPR019965">
    <property type="entry name" value="PPOX_F420-dep_Rv2061_put"/>
</dbReference>
<dbReference type="PANTHER" id="PTHR35176">
    <property type="entry name" value="HEME OXYGENASE HI_0854-RELATED"/>
    <property type="match status" value="1"/>
</dbReference>